<dbReference type="InterPro" id="IPR013659">
    <property type="entry name" value="A_deaminase_N"/>
</dbReference>
<keyword evidence="4" id="KW-0964">Secreted</keyword>
<evidence type="ECO:0000259" key="9">
    <source>
        <dbReference type="Pfam" id="PF00962"/>
    </source>
</evidence>
<dbReference type="Proteomes" id="UP000177506">
    <property type="component" value="Unassembled WGS sequence"/>
</dbReference>
<accession>A0A1G1SXD3</accession>
<dbReference type="PANTHER" id="PTHR11409">
    <property type="entry name" value="ADENOSINE DEAMINASE"/>
    <property type="match status" value="1"/>
</dbReference>
<keyword evidence="8" id="KW-0862">Zinc</keyword>
<evidence type="ECO:0000256" key="5">
    <source>
        <dbReference type="ARBA" id="ARBA00022723"/>
    </source>
</evidence>
<dbReference type="GO" id="GO:0046872">
    <property type="term" value="F:metal ion binding"/>
    <property type="evidence" value="ECO:0007669"/>
    <property type="project" value="UniProtKB-KW"/>
</dbReference>
<dbReference type="GO" id="GO:0004000">
    <property type="term" value="F:adenosine deaminase activity"/>
    <property type="evidence" value="ECO:0007669"/>
    <property type="project" value="TreeGrafter"/>
</dbReference>
<keyword evidence="6" id="KW-0732">Signal</keyword>
<evidence type="ECO:0000256" key="1">
    <source>
        <dbReference type="ARBA" id="ARBA00001947"/>
    </source>
</evidence>
<dbReference type="GO" id="GO:0009168">
    <property type="term" value="P:purine ribonucleoside monophosphate biosynthetic process"/>
    <property type="evidence" value="ECO:0007669"/>
    <property type="project" value="InterPro"/>
</dbReference>
<reference evidence="11 12" key="1">
    <citation type="submission" date="2016-08" db="EMBL/GenBank/DDBJ databases">
        <title>Hymenobacter coccineus sp. nov., Hymenobacter lapidarius sp. nov. and Hymenobacter glacialis sp. nov., isolated from Antarctic soil.</title>
        <authorList>
            <person name="Sedlacek I."/>
            <person name="Kralova S."/>
            <person name="Kyrova K."/>
            <person name="Maslanova I."/>
            <person name="Stankova E."/>
            <person name="Vrbovska V."/>
            <person name="Nemec M."/>
            <person name="Bartak M."/>
            <person name="Svec P."/>
            <person name="Busse H.-J."/>
            <person name="Pantucek R."/>
        </authorList>
    </citation>
    <scope>NUCLEOTIDE SEQUENCE [LARGE SCALE GENOMIC DNA]</scope>
    <source>
        <strain evidence="11 12">CCM 8649</strain>
    </source>
</reference>
<organism evidence="11 12">
    <name type="scientific">Hymenobacter coccineus</name>
    <dbReference type="NCBI Taxonomy" id="1908235"/>
    <lineage>
        <taxon>Bacteria</taxon>
        <taxon>Pseudomonadati</taxon>
        <taxon>Bacteroidota</taxon>
        <taxon>Cytophagia</taxon>
        <taxon>Cytophagales</taxon>
        <taxon>Hymenobacteraceae</taxon>
        <taxon>Hymenobacter</taxon>
    </lineage>
</organism>
<evidence type="ECO:0000256" key="3">
    <source>
        <dbReference type="ARBA" id="ARBA00006676"/>
    </source>
</evidence>
<dbReference type="InterPro" id="IPR006650">
    <property type="entry name" value="A/AMP_deam_AS"/>
</dbReference>
<proteinExistence type="inferred from homology"/>
<dbReference type="Gene3D" id="3.20.20.140">
    <property type="entry name" value="Metal-dependent hydrolases"/>
    <property type="match status" value="1"/>
</dbReference>
<name>A0A1G1SXD3_9BACT</name>
<evidence type="ECO:0000256" key="4">
    <source>
        <dbReference type="ARBA" id="ARBA00022525"/>
    </source>
</evidence>
<feature type="domain" description="Adenosine deaminase" evidence="9">
    <location>
        <begin position="242"/>
        <end position="531"/>
    </location>
</feature>
<dbReference type="GO" id="GO:0005615">
    <property type="term" value="C:extracellular space"/>
    <property type="evidence" value="ECO:0007669"/>
    <property type="project" value="InterPro"/>
</dbReference>
<dbReference type="Pfam" id="PF00962">
    <property type="entry name" value="A_deaminase"/>
    <property type="match status" value="1"/>
</dbReference>
<evidence type="ECO:0000313" key="11">
    <source>
        <dbReference type="EMBL" id="OGX83262.1"/>
    </source>
</evidence>
<dbReference type="PANTHER" id="PTHR11409:SF39">
    <property type="entry name" value="ADENOSINE DEAMINASE 2"/>
    <property type="match status" value="1"/>
</dbReference>
<evidence type="ECO:0000313" key="12">
    <source>
        <dbReference type="Proteomes" id="UP000177506"/>
    </source>
</evidence>
<keyword evidence="12" id="KW-1185">Reference proteome</keyword>
<dbReference type="Pfam" id="PF08451">
    <property type="entry name" value="A_deaminase_N"/>
    <property type="match status" value="1"/>
</dbReference>
<evidence type="ECO:0000256" key="7">
    <source>
        <dbReference type="ARBA" id="ARBA00022801"/>
    </source>
</evidence>
<dbReference type="InterPro" id="IPR032466">
    <property type="entry name" value="Metal_Hydrolase"/>
</dbReference>
<evidence type="ECO:0000256" key="2">
    <source>
        <dbReference type="ARBA" id="ARBA00004613"/>
    </source>
</evidence>
<dbReference type="PROSITE" id="PS00485">
    <property type="entry name" value="A_DEAMINASE"/>
    <property type="match status" value="1"/>
</dbReference>
<dbReference type="SUPFAM" id="SSF51556">
    <property type="entry name" value="Metallo-dependent hydrolases"/>
    <property type="match status" value="1"/>
</dbReference>
<protein>
    <recommendedName>
        <fullName evidence="13">Adenosine deaminase</fullName>
    </recommendedName>
</protein>
<dbReference type="GO" id="GO:0046103">
    <property type="term" value="P:inosine biosynthetic process"/>
    <property type="evidence" value="ECO:0007669"/>
    <property type="project" value="TreeGrafter"/>
</dbReference>
<evidence type="ECO:0000256" key="6">
    <source>
        <dbReference type="ARBA" id="ARBA00022729"/>
    </source>
</evidence>
<comment type="similarity">
    <text evidence="3">Belongs to the metallo-dependent hydrolases superfamily. Adenosine and AMP deaminases family.</text>
</comment>
<feature type="domain" description="Adenosine/AMP deaminase N-terminal" evidence="10">
    <location>
        <begin position="71"/>
        <end position="147"/>
    </location>
</feature>
<evidence type="ECO:0000256" key="8">
    <source>
        <dbReference type="ARBA" id="ARBA00022833"/>
    </source>
</evidence>
<keyword evidence="5" id="KW-0479">Metal-binding</keyword>
<gene>
    <name evidence="11" type="ORF">BEN49_12650</name>
</gene>
<keyword evidence="7" id="KW-0378">Hydrolase</keyword>
<comment type="cofactor">
    <cofactor evidence="1">
        <name>Zn(2+)</name>
        <dbReference type="ChEBI" id="CHEBI:29105"/>
    </cofactor>
</comment>
<dbReference type="FunFam" id="3.20.20.140:FF:000017">
    <property type="entry name" value="Adenosine deaminase 2"/>
    <property type="match status" value="1"/>
</dbReference>
<dbReference type="EMBL" id="MDZA01000418">
    <property type="protein sequence ID" value="OGX83262.1"/>
    <property type="molecule type" value="Genomic_DNA"/>
</dbReference>
<evidence type="ECO:0008006" key="13">
    <source>
        <dbReference type="Google" id="ProtNLM"/>
    </source>
</evidence>
<dbReference type="AlphaFoldDB" id="A0A1G1SXD3"/>
<comment type="subcellular location">
    <subcellularLocation>
        <location evidence="2">Secreted</location>
    </subcellularLocation>
</comment>
<sequence>MGRAARACYFSAEHPWQNNDGTGGTGLVGKGLGAPKVPRPRAAAGFATGAGRLCQGARRAPGGAPAPPSKSSAAYERQRQALVRADSARAFDAAIVLTPAEQRANRKLVQLRQQLVAHYDSVNYFPPAHNFFLVRRQMYATRLYRLLLAMPKGGVHHLHPNAGASPWWLVQRALREPNCYVYWGPASGQYLKGQMRFFRAGEAPAGFYAAGVLNDTVRQFPQKLHHLLTFDASTGRDSADVWRAFEQCFQRMNGFTSYQPIFRDMYAAMFDSLAADGVQHVELRSSLNGSLYDLRHPVGAFPADSIIRYLRQAQQQVRAGREPAFTFRLIYTNLRFRAAAAIRADLAQAYQLRRRYPDLVAAYDLVAHEDAGHPTDFFRAVWLARDSLAAAYGTDLPLCLHDGESTWRHTANLYDAALLHSRRIGHGFNLSFFPAAEELVRRENICVEVSPLSNQILGYIGDLRLHPAHAWLRHGIQISISSDDPGIFDYVGVTPDYWATTLAWELDLRALKKISLNGIDYSFLSPAEKQKARAAWQPKWDAFVARLNQER</sequence>
<dbReference type="GO" id="GO:0006154">
    <property type="term" value="P:adenosine catabolic process"/>
    <property type="evidence" value="ECO:0007669"/>
    <property type="project" value="TreeGrafter"/>
</dbReference>
<evidence type="ECO:0000259" key="10">
    <source>
        <dbReference type="Pfam" id="PF08451"/>
    </source>
</evidence>
<dbReference type="InterPro" id="IPR001365">
    <property type="entry name" value="A_deaminase_dom"/>
</dbReference>
<dbReference type="InterPro" id="IPR006330">
    <property type="entry name" value="Ado/ade_deaminase"/>
</dbReference>
<comment type="caution">
    <text evidence="11">The sequence shown here is derived from an EMBL/GenBank/DDBJ whole genome shotgun (WGS) entry which is preliminary data.</text>
</comment>